<keyword evidence="3 4" id="KW-0436">Ligase</keyword>
<dbReference type="GO" id="GO:0004633">
    <property type="term" value="F:phosphopantothenoylcysteine decarboxylase activity"/>
    <property type="evidence" value="ECO:0007669"/>
    <property type="project" value="UniProtKB-UniRule"/>
</dbReference>
<dbReference type="Pfam" id="PF02441">
    <property type="entry name" value="Flavoprotein"/>
    <property type="match status" value="1"/>
</dbReference>
<feature type="region of interest" description="Phosphopantothenoylcysteine decarboxylase" evidence="3">
    <location>
        <begin position="1"/>
        <end position="192"/>
    </location>
</feature>
<keyword evidence="9" id="KW-1185">Reference proteome</keyword>
<dbReference type="GO" id="GO:0071513">
    <property type="term" value="C:phosphopantothenoylcysteine decarboxylase complex"/>
    <property type="evidence" value="ECO:0007669"/>
    <property type="project" value="TreeGrafter"/>
</dbReference>
<keyword evidence="3" id="KW-0479">Metal-binding</keyword>
<organism evidence="8 9">
    <name type="scientific">Periweissella cryptocerci</name>
    <dbReference type="NCBI Taxonomy" id="2506420"/>
    <lineage>
        <taxon>Bacteria</taxon>
        <taxon>Bacillati</taxon>
        <taxon>Bacillota</taxon>
        <taxon>Bacilli</taxon>
        <taxon>Lactobacillales</taxon>
        <taxon>Lactobacillaceae</taxon>
        <taxon>Periweissella</taxon>
    </lineage>
</organism>
<comment type="cofactor">
    <cofactor evidence="3">
        <name>Mg(2+)</name>
        <dbReference type="ChEBI" id="CHEBI:18420"/>
    </cofactor>
</comment>
<dbReference type="Pfam" id="PF04127">
    <property type="entry name" value="DFP"/>
    <property type="match status" value="1"/>
</dbReference>
<dbReference type="GO" id="GO:0010181">
    <property type="term" value="F:FMN binding"/>
    <property type="evidence" value="ECO:0007669"/>
    <property type="project" value="UniProtKB-UniRule"/>
</dbReference>
<comment type="cofactor">
    <cofactor evidence="3">
        <name>FMN</name>
        <dbReference type="ChEBI" id="CHEBI:58210"/>
    </cofactor>
    <text evidence="3">Binds 1 FMN per subunit.</text>
</comment>
<feature type="binding site" evidence="3">
    <location>
        <position position="342"/>
    </location>
    <ligand>
        <name>CTP</name>
        <dbReference type="ChEBI" id="CHEBI:37563"/>
    </ligand>
</feature>
<feature type="binding site" evidence="3">
    <location>
        <position position="328"/>
    </location>
    <ligand>
        <name>CTP</name>
        <dbReference type="ChEBI" id="CHEBI:37563"/>
    </ligand>
</feature>
<dbReference type="UniPathway" id="UPA00241">
    <property type="reaction ID" value="UER00353"/>
</dbReference>
<evidence type="ECO:0000256" key="2">
    <source>
        <dbReference type="ARBA" id="ARBA00023239"/>
    </source>
</evidence>
<dbReference type="InterPro" id="IPR003382">
    <property type="entry name" value="Flavoprotein"/>
</dbReference>
<feature type="domain" description="DNA/pantothenate metabolism flavoprotein C-terminal" evidence="7">
    <location>
        <begin position="188"/>
        <end position="399"/>
    </location>
</feature>
<sequence>MLKNKKIIVFVTGGIAAYKAVTLVRLLVKQGAQVRVVMTQSATEFITPLTFATVTKHQVLTDLFATDIQGTVPHIEWADWADLAVVVPATANIIAKIANGLADDVVSTTILATAAPKYVIPAMNNHMWDNPATQRNLALLVADGVHVLEPAVGLLAEGYSGKGRMPEPDAIVAWLNAATGMAQADQPLTGKHVLITAGGTREYLDPVRYLGNESSGKMGVALATVARDLGAQVTLIKTASVHETMPTDIKILTAVTTAELAQVVKQEFVTSDVVIMAAAVADYRPVTTATQKLKKTDGTNHLTVDLVKNEDILQYLGSYKTHQVVVGFAAETNDLLANATNKLVKKQVDMLVANDVSQVGIGFGSNENAVTLLQPGREPIQLVQASKEQIAHGILTNIVPLLN</sequence>
<evidence type="ECO:0000259" key="6">
    <source>
        <dbReference type="Pfam" id="PF02441"/>
    </source>
</evidence>
<comment type="pathway">
    <text evidence="3 4">Cofactor biosynthesis; coenzyme A biosynthesis; CoA from (R)-pantothenate: step 3/5.</text>
</comment>
<name>A0A4P6YRD1_9LACO</name>
<evidence type="ECO:0000256" key="1">
    <source>
        <dbReference type="ARBA" id="ARBA00022793"/>
    </source>
</evidence>
<dbReference type="OrthoDB" id="9802554at2"/>
<gene>
    <name evidence="3 8" type="primary">coaBC</name>
    <name evidence="8" type="ORF">EQG49_01275</name>
</gene>
<feature type="binding site" evidence="3">
    <location>
        <position position="292"/>
    </location>
    <ligand>
        <name>CTP</name>
        <dbReference type="ChEBI" id="CHEBI:37563"/>
    </ligand>
</feature>
<comment type="caution">
    <text evidence="3">Lacks conserved residue(s) required for the propagation of feature annotation.</text>
</comment>
<dbReference type="GO" id="GO:0015941">
    <property type="term" value="P:pantothenate catabolic process"/>
    <property type="evidence" value="ECO:0007669"/>
    <property type="project" value="InterPro"/>
</dbReference>
<dbReference type="Proteomes" id="UP000292886">
    <property type="component" value="Chromosome"/>
</dbReference>
<feature type="region of interest" description="Phosphopantothenate--cysteine ligase" evidence="3">
    <location>
        <begin position="193"/>
        <end position="403"/>
    </location>
</feature>
<dbReference type="AlphaFoldDB" id="A0A4P6YRD1"/>
<dbReference type="Gene3D" id="3.40.50.10300">
    <property type="entry name" value="CoaB-like"/>
    <property type="match status" value="1"/>
</dbReference>
<dbReference type="GO" id="GO:0015937">
    <property type="term" value="P:coenzyme A biosynthetic process"/>
    <property type="evidence" value="ECO:0007669"/>
    <property type="project" value="UniProtKB-UniRule"/>
</dbReference>
<evidence type="ECO:0000313" key="8">
    <source>
        <dbReference type="EMBL" id="QBO35180.1"/>
    </source>
</evidence>
<keyword evidence="5" id="KW-1133">Transmembrane helix</keyword>
<dbReference type="InterPro" id="IPR035929">
    <property type="entry name" value="CoaB-like_sf"/>
</dbReference>
<feature type="domain" description="Flavoprotein" evidence="6">
    <location>
        <begin position="5"/>
        <end position="175"/>
    </location>
</feature>
<dbReference type="PANTHER" id="PTHR14359">
    <property type="entry name" value="HOMO-OLIGOMERIC FLAVIN CONTAINING CYS DECARBOXYLASE FAMILY"/>
    <property type="match status" value="1"/>
</dbReference>
<accession>A0A4P6YRD1</accession>
<keyword evidence="2 3" id="KW-0456">Lyase</keyword>
<dbReference type="InterPro" id="IPR007085">
    <property type="entry name" value="DNA/pantothenate-metab_flavo_C"/>
</dbReference>
<keyword evidence="5" id="KW-0472">Membrane</keyword>
<dbReference type="EC" id="4.1.1.36" evidence="3"/>
<keyword evidence="5" id="KW-0812">Transmembrane</keyword>
<comment type="similarity">
    <text evidence="3 4">In the N-terminal section; belongs to the HFCD (homo-oligomeric flavin containing Cys decarboxylase) superfamily.</text>
</comment>
<protein>
    <recommendedName>
        <fullName evidence="3">Coenzyme A biosynthesis bifunctional protein CoaBC</fullName>
    </recommendedName>
    <alternativeName>
        <fullName evidence="3">DNA/pantothenate metabolism flavoprotein</fullName>
    </alternativeName>
    <alternativeName>
        <fullName evidence="3">Phosphopantothenoylcysteine synthetase/decarboxylase</fullName>
        <shortName evidence="3">PPCS-PPCDC</shortName>
    </alternativeName>
    <domain>
        <recommendedName>
            <fullName evidence="3">Phosphopantothenoylcysteine decarboxylase</fullName>
            <shortName evidence="3">PPC decarboxylase</shortName>
            <shortName evidence="3">PPC-DC</shortName>
            <ecNumber evidence="3">4.1.1.36</ecNumber>
        </recommendedName>
        <alternativeName>
            <fullName evidence="3">CoaC</fullName>
        </alternativeName>
    </domain>
    <domain>
        <recommendedName>
            <fullName evidence="3">Phosphopantothenate--cysteine ligase</fullName>
            <ecNumber evidence="3">6.3.2.5</ecNumber>
        </recommendedName>
        <alternativeName>
            <fullName evidence="3">CoaB</fullName>
        </alternativeName>
        <alternativeName>
            <fullName evidence="3">Phosphopantothenoylcysteine synthetase</fullName>
            <shortName evidence="3">PPC synthetase</shortName>
            <shortName evidence="3">PPC-S</shortName>
        </alternativeName>
    </domain>
</protein>
<comment type="function">
    <text evidence="3">Catalyzes two sequential steps in the biosynthesis of coenzyme A. In the first step cysteine is conjugated to 4'-phosphopantothenate to form 4-phosphopantothenoylcysteine. In the second step the latter compound is decarboxylated to form 4'-phosphopantotheine.</text>
</comment>
<dbReference type="KEGG" id="wei:EQG49_01275"/>
<dbReference type="NCBIfam" id="TIGR00521">
    <property type="entry name" value="coaBC_dfp"/>
    <property type="match status" value="1"/>
</dbReference>
<comment type="function">
    <text evidence="4">Catalyzes two steps in the biosynthesis of coenzyme A. In the first step cysteine is conjugated to 4'-phosphopantothenate to form 4-phosphopantothenoylcysteine, in the latter compound is decarboxylated to form 4'-phosphopantotheine.</text>
</comment>
<dbReference type="EC" id="6.3.2.5" evidence="3"/>
<evidence type="ECO:0000256" key="4">
    <source>
        <dbReference type="RuleBase" id="RU364078"/>
    </source>
</evidence>
<dbReference type="PANTHER" id="PTHR14359:SF6">
    <property type="entry name" value="PHOSPHOPANTOTHENOYLCYSTEINE DECARBOXYLASE"/>
    <property type="match status" value="1"/>
</dbReference>
<evidence type="ECO:0000256" key="3">
    <source>
        <dbReference type="HAMAP-Rule" id="MF_02225"/>
    </source>
</evidence>
<feature type="binding site" evidence="3">
    <location>
        <position position="346"/>
    </location>
    <ligand>
        <name>CTP</name>
        <dbReference type="ChEBI" id="CHEBI:37563"/>
    </ligand>
</feature>
<dbReference type="GO" id="GO:0004632">
    <property type="term" value="F:phosphopantothenate--cysteine ligase activity"/>
    <property type="evidence" value="ECO:0007669"/>
    <property type="project" value="UniProtKB-UniRule"/>
</dbReference>
<dbReference type="SUPFAM" id="SSF52507">
    <property type="entry name" value="Homo-oligomeric flavin-containing Cys decarboxylases, HFCD"/>
    <property type="match status" value="1"/>
</dbReference>
<keyword evidence="3 4" id="KW-0288">FMN</keyword>
<dbReference type="EMBL" id="CP037940">
    <property type="protein sequence ID" value="QBO35180.1"/>
    <property type="molecule type" value="Genomic_DNA"/>
</dbReference>
<dbReference type="Gene3D" id="3.40.50.1950">
    <property type="entry name" value="Flavin prenyltransferase-like"/>
    <property type="match status" value="1"/>
</dbReference>
<comment type="similarity">
    <text evidence="3 4">In the C-terminal section; belongs to the PPC synthetase family.</text>
</comment>
<proteinExistence type="inferred from homology"/>
<dbReference type="RefSeq" id="WP_133362260.1">
    <property type="nucleotide sequence ID" value="NZ_CP037940.1"/>
</dbReference>
<dbReference type="GO" id="GO:0046872">
    <property type="term" value="F:metal ion binding"/>
    <property type="evidence" value="ECO:0007669"/>
    <property type="project" value="UniProtKB-KW"/>
</dbReference>
<evidence type="ECO:0000259" key="7">
    <source>
        <dbReference type="Pfam" id="PF04127"/>
    </source>
</evidence>
<dbReference type="InterPro" id="IPR005252">
    <property type="entry name" value="CoaBC"/>
</dbReference>
<comment type="pathway">
    <text evidence="3 4">Cofactor biosynthesis; coenzyme A biosynthesis; CoA from (R)-pantothenate: step 2/5.</text>
</comment>
<dbReference type="InterPro" id="IPR036551">
    <property type="entry name" value="Flavin_trans-like"/>
</dbReference>
<evidence type="ECO:0000313" key="9">
    <source>
        <dbReference type="Proteomes" id="UP000292886"/>
    </source>
</evidence>
<reference evidence="9" key="1">
    <citation type="submission" date="2019-03" db="EMBL/GenBank/DDBJ databases">
        <title>Weissella sp. 26KH-42 Genome sequencing.</title>
        <authorList>
            <person name="Heo J."/>
            <person name="Kim S.-J."/>
            <person name="Kim J.-S."/>
            <person name="Hong S.-B."/>
            <person name="Kwon S.-W."/>
        </authorList>
    </citation>
    <scope>NUCLEOTIDE SEQUENCE [LARGE SCALE GENOMIC DNA]</scope>
    <source>
        <strain evidence="9">26KH-42</strain>
    </source>
</reference>
<dbReference type="SUPFAM" id="SSF102645">
    <property type="entry name" value="CoaB-like"/>
    <property type="match status" value="1"/>
</dbReference>
<comment type="catalytic activity">
    <reaction evidence="3 4">
        <text>N-[(R)-4-phosphopantothenoyl]-L-cysteine + H(+) = (R)-4'-phosphopantetheine + CO2</text>
        <dbReference type="Rhea" id="RHEA:16793"/>
        <dbReference type="ChEBI" id="CHEBI:15378"/>
        <dbReference type="ChEBI" id="CHEBI:16526"/>
        <dbReference type="ChEBI" id="CHEBI:59458"/>
        <dbReference type="ChEBI" id="CHEBI:61723"/>
        <dbReference type="EC" id="4.1.1.36"/>
    </reaction>
</comment>
<comment type="catalytic activity">
    <reaction evidence="3 4">
        <text>(R)-4'-phosphopantothenate + L-cysteine + CTP = N-[(R)-4-phosphopantothenoyl]-L-cysteine + CMP + diphosphate + H(+)</text>
        <dbReference type="Rhea" id="RHEA:19397"/>
        <dbReference type="ChEBI" id="CHEBI:10986"/>
        <dbReference type="ChEBI" id="CHEBI:15378"/>
        <dbReference type="ChEBI" id="CHEBI:33019"/>
        <dbReference type="ChEBI" id="CHEBI:35235"/>
        <dbReference type="ChEBI" id="CHEBI:37563"/>
        <dbReference type="ChEBI" id="CHEBI:59458"/>
        <dbReference type="ChEBI" id="CHEBI:60377"/>
        <dbReference type="EC" id="6.3.2.5"/>
    </reaction>
</comment>
<keyword evidence="1 3" id="KW-0210">Decarboxylase</keyword>
<keyword evidence="3 4" id="KW-0285">Flavoprotein</keyword>
<keyword evidence="3" id="KW-0460">Magnesium</keyword>
<dbReference type="HAMAP" id="MF_02225">
    <property type="entry name" value="CoaBC"/>
    <property type="match status" value="1"/>
</dbReference>
<keyword evidence="3" id="KW-0511">Multifunctional enzyme</keyword>
<feature type="binding site" evidence="3">
    <location>
        <position position="282"/>
    </location>
    <ligand>
        <name>CTP</name>
        <dbReference type="ChEBI" id="CHEBI:37563"/>
    </ligand>
</feature>
<evidence type="ECO:0000256" key="5">
    <source>
        <dbReference type="SAM" id="Phobius"/>
    </source>
</evidence>
<feature type="transmembrane region" description="Helical" evidence="5">
    <location>
        <begin position="7"/>
        <end position="28"/>
    </location>
</feature>